<evidence type="ECO:0000313" key="2">
    <source>
        <dbReference type="EMBL" id="GIG01154.1"/>
    </source>
</evidence>
<gene>
    <name evidence="2" type="ORF">Cci01nite_62470</name>
</gene>
<dbReference type="AlphaFoldDB" id="A0A8J3KM12"/>
<reference evidence="2 3" key="1">
    <citation type="submission" date="2021-01" db="EMBL/GenBank/DDBJ databases">
        <title>Whole genome shotgun sequence of Catellatospora citrea NBRC 14495.</title>
        <authorList>
            <person name="Komaki H."/>
            <person name="Tamura T."/>
        </authorList>
    </citation>
    <scope>NUCLEOTIDE SEQUENCE [LARGE SCALE GENOMIC DNA]</scope>
    <source>
        <strain evidence="2 3">NBRC 14495</strain>
    </source>
</reference>
<dbReference type="Proteomes" id="UP000659904">
    <property type="component" value="Unassembled WGS sequence"/>
</dbReference>
<evidence type="ECO:0000313" key="3">
    <source>
        <dbReference type="Proteomes" id="UP000659904"/>
    </source>
</evidence>
<comment type="caution">
    <text evidence="2">The sequence shown here is derived from an EMBL/GenBank/DDBJ whole genome shotgun (WGS) entry which is preliminary data.</text>
</comment>
<feature type="region of interest" description="Disordered" evidence="1">
    <location>
        <begin position="638"/>
        <end position="675"/>
    </location>
</feature>
<keyword evidence="3" id="KW-1185">Reference proteome</keyword>
<evidence type="ECO:0008006" key="4">
    <source>
        <dbReference type="Google" id="ProtNLM"/>
    </source>
</evidence>
<accession>A0A8J3KM12</accession>
<feature type="compositionally biased region" description="Basic and acidic residues" evidence="1">
    <location>
        <begin position="666"/>
        <end position="675"/>
    </location>
</feature>
<proteinExistence type="predicted"/>
<dbReference type="RefSeq" id="WP_120319186.1">
    <property type="nucleotide sequence ID" value="NZ_BONH01000035.1"/>
</dbReference>
<organism evidence="2 3">
    <name type="scientific">Catellatospora citrea</name>
    <dbReference type="NCBI Taxonomy" id="53366"/>
    <lineage>
        <taxon>Bacteria</taxon>
        <taxon>Bacillati</taxon>
        <taxon>Actinomycetota</taxon>
        <taxon>Actinomycetes</taxon>
        <taxon>Micromonosporales</taxon>
        <taxon>Micromonosporaceae</taxon>
        <taxon>Catellatospora</taxon>
    </lineage>
</organism>
<name>A0A8J3KM12_9ACTN</name>
<feature type="compositionally biased region" description="Polar residues" evidence="1">
    <location>
        <begin position="655"/>
        <end position="665"/>
    </location>
</feature>
<protein>
    <recommendedName>
        <fullName evidence="4">Tetratricopeptide repeat protein</fullName>
    </recommendedName>
</protein>
<evidence type="ECO:0000256" key="1">
    <source>
        <dbReference type="SAM" id="MobiDB-lite"/>
    </source>
</evidence>
<dbReference type="InterPro" id="IPR011990">
    <property type="entry name" value="TPR-like_helical_dom_sf"/>
</dbReference>
<sequence>MPSALSVGLDGGLATARDWSDFGECLKLMHRRTGMSLKQVETAARGAAGPGVRQGRELPTSTVSDVINGKRRASKDILIGLLTVWKVTQAEHDAAMDAWRRINSQVGRGPVGAGRFYEASPRELGVSVAINVGAASSDLTPYVTRYFDQQLRQLLGTAADAGRGCFTVLVGESSAGKTRSLYEAVNSQIPDWWLVQPADTREIHDLANAPVGSTILWLDELHRYLGAEPPLTRETINSLSRAGIIVVGTIWPDQFALRWTMRRTDGTDEFAEDRRLLDLCESINVPRELTPGEHQEAARLGAQDTRIDAALRITDAEFVQALAGAPALQDRWEQAPDAYTRAIITAAADARRIGVHSPLPREVLKDAMVGYLTPKQQVTAPDEWIEPALRYATQLLKGAVSALVPVAGSRPGTLGGFVVADYLAQHISRSRRTICPPGSLWDALTDHLGSTDDLRRVAEAATARMRYDHAERALMRLADTGPAAVELAVMLRRQGRSDQAVALLDRRLKAAPDDEACRAERTRTIAIRERALEILHEAQEHPRAHWWHDELLADGGKADDLRQRTGRGDLTAADEFADLLAARGCLEELRELADAGHQYACERLAEFLVSQGRRDELEQRVEAGDRAALLYRNRLGTSGSAGEDVAAVSERMSTDPVQSPNGSRSQEADGEHDESAAVQKVAYLFDSRDIGGLRKEVDAGTPRAAELFVALLTAEQATQPAVISRLRAFGMNAVDLEHPDRVRR</sequence>
<dbReference type="EMBL" id="BONH01000035">
    <property type="protein sequence ID" value="GIG01154.1"/>
    <property type="molecule type" value="Genomic_DNA"/>
</dbReference>
<dbReference type="SUPFAM" id="SSF48452">
    <property type="entry name" value="TPR-like"/>
    <property type="match status" value="1"/>
</dbReference>